<gene>
    <name evidence="1" type="ORF">L6452_43392</name>
</gene>
<dbReference type="EMBL" id="CM042064">
    <property type="protein sequence ID" value="KAI3664784.1"/>
    <property type="molecule type" value="Genomic_DNA"/>
</dbReference>
<name>A0ACB8XCA9_ARCLA</name>
<comment type="caution">
    <text evidence="1">The sequence shown here is derived from an EMBL/GenBank/DDBJ whole genome shotgun (WGS) entry which is preliminary data.</text>
</comment>
<accession>A0ACB8XCA9</accession>
<keyword evidence="2" id="KW-1185">Reference proteome</keyword>
<sequence length="282" mass="31850">MGDSLSFVEESMHQKTRKSHRPIHRVKFSDPNMHFRNNFMEKANIWLKKKRHDSLKKRRAMSSSRQSSLTDEDVLKISKMPSLPATDAALFNKGWYKKDVEEGLIPLPSIFSNRGSKSLFEGEKVDVEGEMSKRKKDSLSLNGVRLNEHGTVSDNALMFNTFLGGDGNLSASAASGGMVSVEHNTHTVEDLHNCKEHSKILYFGNMECRQNMEDSFAFFEKFNDGNYEEASSFGEKEDITALEGNFEILERNNYNLGDNLERITDECAMNVDGICGKGESLI</sequence>
<dbReference type="Proteomes" id="UP001055879">
    <property type="component" value="Linkage Group LG18"/>
</dbReference>
<proteinExistence type="predicted"/>
<organism evidence="1 2">
    <name type="scientific">Arctium lappa</name>
    <name type="common">Greater burdock</name>
    <name type="synonym">Lappa major</name>
    <dbReference type="NCBI Taxonomy" id="4217"/>
    <lineage>
        <taxon>Eukaryota</taxon>
        <taxon>Viridiplantae</taxon>
        <taxon>Streptophyta</taxon>
        <taxon>Embryophyta</taxon>
        <taxon>Tracheophyta</taxon>
        <taxon>Spermatophyta</taxon>
        <taxon>Magnoliopsida</taxon>
        <taxon>eudicotyledons</taxon>
        <taxon>Gunneridae</taxon>
        <taxon>Pentapetalae</taxon>
        <taxon>asterids</taxon>
        <taxon>campanulids</taxon>
        <taxon>Asterales</taxon>
        <taxon>Asteraceae</taxon>
        <taxon>Carduoideae</taxon>
        <taxon>Cardueae</taxon>
        <taxon>Arctiinae</taxon>
        <taxon>Arctium</taxon>
    </lineage>
</organism>
<evidence type="ECO:0000313" key="2">
    <source>
        <dbReference type="Proteomes" id="UP001055879"/>
    </source>
</evidence>
<protein>
    <submittedName>
        <fullName evidence="1">Uncharacterized protein</fullName>
    </submittedName>
</protein>
<reference evidence="1 2" key="2">
    <citation type="journal article" date="2022" name="Mol. Ecol. Resour.">
        <title>The genomes of chicory, endive, great burdock and yacon provide insights into Asteraceae paleo-polyploidization history and plant inulin production.</title>
        <authorList>
            <person name="Fan W."/>
            <person name="Wang S."/>
            <person name="Wang H."/>
            <person name="Wang A."/>
            <person name="Jiang F."/>
            <person name="Liu H."/>
            <person name="Zhao H."/>
            <person name="Xu D."/>
            <person name="Zhang Y."/>
        </authorList>
    </citation>
    <scope>NUCLEOTIDE SEQUENCE [LARGE SCALE GENOMIC DNA]</scope>
    <source>
        <strain evidence="2">cv. Niubang</strain>
    </source>
</reference>
<reference evidence="2" key="1">
    <citation type="journal article" date="2022" name="Mol. Ecol. Resour.">
        <title>The genomes of chicory, endive, great burdock and yacon provide insights into Asteraceae palaeo-polyploidization history and plant inulin production.</title>
        <authorList>
            <person name="Fan W."/>
            <person name="Wang S."/>
            <person name="Wang H."/>
            <person name="Wang A."/>
            <person name="Jiang F."/>
            <person name="Liu H."/>
            <person name="Zhao H."/>
            <person name="Xu D."/>
            <person name="Zhang Y."/>
        </authorList>
    </citation>
    <scope>NUCLEOTIDE SEQUENCE [LARGE SCALE GENOMIC DNA]</scope>
    <source>
        <strain evidence="2">cv. Niubang</strain>
    </source>
</reference>
<evidence type="ECO:0000313" key="1">
    <source>
        <dbReference type="EMBL" id="KAI3664784.1"/>
    </source>
</evidence>